<dbReference type="EMBL" id="MDEI01000003">
    <property type="protein sequence ID" value="PPU69595.1"/>
    <property type="molecule type" value="Genomic_DNA"/>
</dbReference>
<dbReference type="Proteomes" id="UP000238191">
    <property type="component" value="Unassembled WGS sequence"/>
</dbReference>
<dbReference type="OrthoDB" id="6008539at2"/>
<keyword evidence="2" id="KW-1185">Reference proteome</keyword>
<proteinExistence type="predicted"/>
<protein>
    <submittedName>
        <fullName evidence="1">Uncharacterized protein</fullName>
    </submittedName>
</protein>
<comment type="caution">
    <text evidence="1">The sequence shown here is derived from an EMBL/GenBank/DDBJ whole genome shotgun (WGS) entry which is preliminary data.</text>
</comment>
<reference evidence="2" key="1">
    <citation type="submission" date="2016-08" db="EMBL/GenBank/DDBJ databases">
        <authorList>
            <person name="Merda D."/>
            <person name="Briand M."/>
            <person name="Taghouti G."/>
            <person name="Carrere S."/>
            <person name="Gouzy J."/>
            <person name="Portier P."/>
            <person name="Jacques M.-A."/>
            <person name="Fischer-Le Saux M."/>
        </authorList>
    </citation>
    <scope>NUCLEOTIDE SEQUENCE [LARGE SCALE GENOMIC DNA]</scope>
    <source>
        <strain evidence="2">CFBP4643</strain>
    </source>
</reference>
<organism evidence="1 2">
    <name type="scientific">Xanthomonas pisi</name>
    <dbReference type="NCBI Taxonomy" id="56457"/>
    <lineage>
        <taxon>Bacteria</taxon>
        <taxon>Pseudomonadati</taxon>
        <taxon>Pseudomonadota</taxon>
        <taxon>Gammaproteobacteria</taxon>
        <taxon>Lysobacterales</taxon>
        <taxon>Lysobacteraceae</taxon>
        <taxon>Xanthomonas</taxon>
    </lineage>
</organism>
<name>A0A2S7D6Z1_9XANT</name>
<dbReference type="AlphaFoldDB" id="A0A2S7D6Z1"/>
<sequence length="60" mass="6773">MHTDHLDWSLAAHRRGTLSGMDAALELTWTYLQRVPRWWAGKGPAATSQIRRSVVQQSIG</sequence>
<evidence type="ECO:0000313" key="2">
    <source>
        <dbReference type="Proteomes" id="UP000238191"/>
    </source>
</evidence>
<gene>
    <name evidence="1" type="ORF">XpiCFBP4643_04120</name>
</gene>
<accession>A0A2S7D6Z1</accession>
<evidence type="ECO:0000313" key="1">
    <source>
        <dbReference type="EMBL" id="PPU69595.1"/>
    </source>
</evidence>